<evidence type="ECO:0000256" key="1">
    <source>
        <dbReference type="SAM" id="MobiDB-lite"/>
    </source>
</evidence>
<dbReference type="OrthoDB" id="5794653at2759"/>
<dbReference type="PANTHER" id="PTHR13467:SF3">
    <property type="entry name" value="CUE DOMAIN-CONTAINING PROTEIN 1"/>
    <property type="match status" value="1"/>
</dbReference>
<accession>A0A2A2JPH3</accession>
<sequence>MESVKPSETLLDFDAAMYDFSVMFPKLSRSEIEEALRRNDGDVARFSIDFLKSLFFFSRTIDDLLAVTEGWKASSSSASSAEKRGTFYRSDRDYRSENLPSSSSSTYHNHSSHHNHNNPRSSSTGYTRLGRRVDRLSIDDLEKERRNIEQKRLQNLEKLDKVTDVEEARILEDEQLALLLQNKDIVRQLQKDKYGIYLNENINYINSFSGASPARIASCDRRRSSNKSDKSEQGPLVPEGPLIDELVILNNSGDLRDKLKSMSKGKPLLV</sequence>
<dbReference type="AlphaFoldDB" id="A0A2A2JPH3"/>
<evidence type="ECO:0008006" key="4">
    <source>
        <dbReference type="Google" id="ProtNLM"/>
    </source>
</evidence>
<dbReference type="Gene3D" id="1.10.8.10">
    <property type="entry name" value="DNA helicase RuvA subunit, C-terminal domain"/>
    <property type="match status" value="1"/>
</dbReference>
<dbReference type="STRING" id="2018661.A0A2A2JPH3"/>
<evidence type="ECO:0000313" key="2">
    <source>
        <dbReference type="EMBL" id="PAV63541.1"/>
    </source>
</evidence>
<proteinExistence type="predicted"/>
<comment type="caution">
    <text evidence="2">The sequence shown here is derived from an EMBL/GenBank/DDBJ whole genome shotgun (WGS) entry which is preliminary data.</text>
</comment>
<dbReference type="Proteomes" id="UP000218231">
    <property type="component" value="Unassembled WGS sequence"/>
</dbReference>
<gene>
    <name evidence="2" type="ORF">WR25_07693</name>
</gene>
<dbReference type="InterPro" id="IPR040192">
    <property type="entry name" value="CUEDC1"/>
</dbReference>
<evidence type="ECO:0000313" key="3">
    <source>
        <dbReference type="Proteomes" id="UP000218231"/>
    </source>
</evidence>
<dbReference type="PANTHER" id="PTHR13467">
    <property type="entry name" value="CUE DOMAIN CONTAINING PROTEIN 1"/>
    <property type="match status" value="1"/>
</dbReference>
<feature type="region of interest" description="Disordered" evidence="1">
    <location>
        <begin position="91"/>
        <end position="129"/>
    </location>
</feature>
<name>A0A2A2JPH3_9BILA</name>
<dbReference type="EMBL" id="LIAE01010301">
    <property type="protein sequence ID" value="PAV63541.1"/>
    <property type="molecule type" value="Genomic_DNA"/>
</dbReference>
<protein>
    <recommendedName>
        <fullName evidence="4">CUE domain-containing protein</fullName>
    </recommendedName>
</protein>
<organism evidence="2 3">
    <name type="scientific">Diploscapter pachys</name>
    <dbReference type="NCBI Taxonomy" id="2018661"/>
    <lineage>
        <taxon>Eukaryota</taxon>
        <taxon>Metazoa</taxon>
        <taxon>Ecdysozoa</taxon>
        <taxon>Nematoda</taxon>
        <taxon>Chromadorea</taxon>
        <taxon>Rhabditida</taxon>
        <taxon>Rhabditina</taxon>
        <taxon>Rhabditomorpha</taxon>
        <taxon>Rhabditoidea</taxon>
        <taxon>Rhabditidae</taxon>
        <taxon>Diploscapter</taxon>
    </lineage>
</organism>
<keyword evidence="3" id="KW-1185">Reference proteome</keyword>
<reference evidence="2 3" key="1">
    <citation type="journal article" date="2017" name="Curr. Biol.">
        <title>Genome architecture and evolution of a unichromosomal asexual nematode.</title>
        <authorList>
            <person name="Fradin H."/>
            <person name="Zegar C."/>
            <person name="Gutwein M."/>
            <person name="Lucas J."/>
            <person name="Kovtun M."/>
            <person name="Corcoran D."/>
            <person name="Baugh L.R."/>
            <person name="Kiontke K."/>
            <person name="Gunsalus K."/>
            <person name="Fitch D.H."/>
            <person name="Piano F."/>
        </authorList>
    </citation>
    <scope>NUCLEOTIDE SEQUENCE [LARGE SCALE GENOMIC DNA]</scope>
    <source>
        <strain evidence="2">PF1309</strain>
    </source>
</reference>